<dbReference type="Pfam" id="PF24681">
    <property type="entry name" value="Kelch_KLHDC2_KLHL20_DRC7"/>
    <property type="match status" value="2"/>
</dbReference>
<name>A0A9Q0LGT3_ANAIG</name>
<dbReference type="Gene3D" id="2.120.10.80">
    <property type="entry name" value="Kelch-type beta propeller"/>
    <property type="match status" value="2"/>
</dbReference>
<dbReference type="PANTHER" id="PTHR46093:SF18">
    <property type="entry name" value="FIBRONECTIN TYPE-III DOMAIN-CONTAINING PROTEIN"/>
    <property type="match status" value="1"/>
</dbReference>
<evidence type="ECO:0000256" key="1">
    <source>
        <dbReference type="ARBA" id="ARBA00022441"/>
    </source>
</evidence>
<organism evidence="4 5">
    <name type="scientific">Anaeramoeba ignava</name>
    <name type="common">Anaerobic marine amoeba</name>
    <dbReference type="NCBI Taxonomy" id="1746090"/>
    <lineage>
        <taxon>Eukaryota</taxon>
        <taxon>Metamonada</taxon>
        <taxon>Anaeramoebidae</taxon>
        <taxon>Anaeramoeba</taxon>
    </lineage>
</organism>
<dbReference type="AlphaFoldDB" id="A0A9Q0LGT3"/>
<comment type="caution">
    <text evidence="4">The sequence shown here is derived from an EMBL/GenBank/DDBJ whole genome shotgun (WGS) entry which is preliminary data.</text>
</comment>
<evidence type="ECO:0000313" key="4">
    <source>
        <dbReference type="EMBL" id="KAJ5070955.1"/>
    </source>
</evidence>
<keyword evidence="5" id="KW-1185">Reference proteome</keyword>
<feature type="domain" description="BTB" evidence="3">
    <location>
        <begin position="450"/>
        <end position="516"/>
    </location>
</feature>
<dbReference type="InterPro" id="IPR000210">
    <property type="entry name" value="BTB/POZ_dom"/>
</dbReference>
<evidence type="ECO:0000313" key="5">
    <source>
        <dbReference type="Proteomes" id="UP001149090"/>
    </source>
</evidence>
<gene>
    <name evidence="4" type="ORF">M0811_01936</name>
</gene>
<dbReference type="SUPFAM" id="SSF117281">
    <property type="entry name" value="Kelch motif"/>
    <property type="match status" value="2"/>
</dbReference>
<dbReference type="OrthoDB" id="432528at2759"/>
<evidence type="ECO:0000259" key="3">
    <source>
        <dbReference type="PROSITE" id="PS50097"/>
    </source>
</evidence>
<sequence>MSIGLTLLKIEDNLPEERSCARSIELDNGNFLIFGGINKKHCSEEINIFDPTTSEWEKISTEDQHIGPRSGHSLTKIGDKVYIIGGRNYKDKYDNGFLDLNTFDFVVSKNKTFSDICLLFHSTLLYNGRLWIFGGDDGGHFTNEMLVFDLEKEVFVQDQIKISGKPPSKRSRHTAVIYDNKMWIFGGQFENRYNAEVNDMHVFDFKSFSWYEIIQKGDVPSPRRSHYAAVYRDYMYVFGGMNNQKNSFFDLFEFSFKTSTWKKILFNINIQKPFENFSHRFLSVKALQNLPETDNVPQERSACVGGLYDSRLYIAMGGLFKNTWIDFNDIFYFTLENKLQRDFHDFLQNQLFIDVPLVYRNDVLLFGAHSTILNSRLEKSTVAKFISICKIYEQYNLTADDIYNFLITIYTGLHEYNCIKIAQLLQIDLLLLQKPLEESMQSLLDNEDSKDFVILVENREIKVHETIMCARSDLYKGMLSVVNDNSKSAPDYSGRSFDAVNLVVRYIYTGKFGSYDPNLDHELIDCFEYYGL</sequence>
<dbReference type="CDD" id="cd18186">
    <property type="entry name" value="BTB_POZ_ZBTB_KLHL-like"/>
    <property type="match status" value="1"/>
</dbReference>
<dbReference type="Proteomes" id="UP001149090">
    <property type="component" value="Unassembled WGS sequence"/>
</dbReference>
<dbReference type="Pfam" id="PF00651">
    <property type="entry name" value="BTB"/>
    <property type="match status" value="1"/>
</dbReference>
<keyword evidence="1" id="KW-0880">Kelch repeat</keyword>
<dbReference type="InterPro" id="IPR011333">
    <property type="entry name" value="SKP1/BTB/POZ_sf"/>
</dbReference>
<protein>
    <submittedName>
        <fullName evidence="4">Acyl-coa-binding domain-containing protein</fullName>
    </submittedName>
</protein>
<dbReference type="Gene3D" id="3.30.710.10">
    <property type="entry name" value="Potassium Channel Kv1.1, Chain A"/>
    <property type="match status" value="1"/>
</dbReference>
<accession>A0A9Q0LGT3</accession>
<dbReference type="EMBL" id="JAPDFW010000092">
    <property type="protein sequence ID" value="KAJ5070955.1"/>
    <property type="molecule type" value="Genomic_DNA"/>
</dbReference>
<dbReference type="PANTHER" id="PTHR46093">
    <property type="entry name" value="ACYL-COA-BINDING DOMAIN-CONTAINING PROTEIN 5"/>
    <property type="match status" value="1"/>
</dbReference>
<reference evidence="4" key="1">
    <citation type="submission" date="2022-10" db="EMBL/GenBank/DDBJ databases">
        <title>Novel sulphate-reducing endosymbionts in the free-living metamonad Anaeramoeba.</title>
        <authorList>
            <person name="Jerlstrom-Hultqvist J."/>
            <person name="Cepicka I."/>
            <person name="Gallot-Lavallee L."/>
            <person name="Salas-Leiva D."/>
            <person name="Curtis B.A."/>
            <person name="Zahonova K."/>
            <person name="Pipaliya S."/>
            <person name="Dacks J."/>
            <person name="Roger A.J."/>
        </authorList>
    </citation>
    <scope>NUCLEOTIDE SEQUENCE</scope>
    <source>
        <strain evidence="4">BMAN</strain>
    </source>
</reference>
<evidence type="ECO:0000256" key="2">
    <source>
        <dbReference type="ARBA" id="ARBA00022737"/>
    </source>
</evidence>
<dbReference type="InterPro" id="IPR015915">
    <property type="entry name" value="Kelch-typ_b-propeller"/>
</dbReference>
<keyword evidence="2" id="KW-0677">Repeat</keyword>
<dbReference type="SUPFAM" id="SSF54695">
    <property type="entry name" value="POZ domain"/>
    <property type="match status" value="1"/>
</dbReference>
<proteinExistence type="predicted"/>
<dbReference type="PROSITE" id="PS50097">
    <property type="entry name" value="BTB"/>
    <property type="match status" value="1"/>
</dbReference>